<protein>
    <submittedName>
        <fullName evidence="2">Uncharacterized protein</fullName>
    </submittedName>
</protein>
<evidence type="ECO:0000313" key="2">
    <source>
        <dbReference type="EMBL" id="KAG8237395.1"/>
    </source>
</evidence>
<dbReference type="AlphaFoldDB" id="A0A8K0P655"/>
<reference evidence="2" key="2">
    <citation type="submission" date="2017-10" db="EMBL/GenBank/DDBJ databases">
        <title>Ladona fulva Genome sequencing and assembly.</title>
        <authorList>
            <person name="Murali S."/>
            <person name="Richards S."/>
            <person name="Bandaranaike D."/>
            <person name="Bellair M."/>
            <person name="Blankenburg K."/>
            <person name="Chao H."/>
            <person name="Dinh H."/>
            <person name="Doddapaneni H."/>
            <person name="Dugan-Rocha S."/>
            <person name="Elkadiri S."/>
            <person name="Gnanaolivu R."/>
            <person name="Hernandez B."/>
            <person name="Skinner E."/>
            <person name="Javaid M."/>
            <person name="Lee S."/>
            <person name="Li M."/>
            <person name="Ming W."/>
            <person name="Munidasa M."/>
            <person name="Muniz J."/>
            <person name="Nguyen L."/>
            <person name="Hughes D."/>
            <person name="Osuji N."/>
            <person name="Pu L.-L."/>
            <person name="Puazo M."/>
            <person name="Qu C."/>
            <person name="Quiroz J."/>
            <person name="Raj R."/>
            <person name="Weissenberger G."/>
            <person name="Xin Y."/>
            <person name="Zou X."/>
            <person name="Han Y."/>
            <person name="Worley K."/>
            <person name="Muzny D."/>
            <person name="Gibbs R."/>
        </authorList>
    </citation>
    <scope>NUCLEOTIDE SEQUENCE</scope>
    <source>
        <strain evidence="2">Sampled in the wild</strain>
    </source>
</reference>
<proteinExistence type="predicted"/>
<reference evidence="2" key="1">
    <citation type="submission" date="2013-04" db="EMBL/GenBank/DDBJ databases">
        <authorList>
            <person name="Qu J."/>
            <person name="Murali S.C."/>
            <person name="Bandaranaike D."/>
            <person name="Bellair M."/>
            <person name="Blankenburg K."/>
            <person name="Chao H."/>
            <person name="Dinh H."/>
            <person name="Doddapaneni H."/>
            <person name="Downs B."/>
            <person name="Dugan-Rocha S."/>
            <person name="Elkadiri S."/>
            <person name="Gnanaolivu R.D."/>
            <person name="Hernandez B."/>
            <person name="Javaid M."/>
            <person name="Jayaseelan J.C."/>
            <person name="Lee S."/>
            <person name="Li M."/>
            <person name="Ming W."/>
            <person name="Munidasa M."/>
            <person name="Muniz J."/>
            <person name="Nguyen L."/>
            <person name="Ongeri F."/>
            <person name="Osuji N."/>
            <person name="Pu L.-L."/>
            <person name="Puazo M."/>
            <person name="Qu C."/>
            <person name="Quiroz J."/>
            <person name="Raj R."/>
            <person name="Weissenberger G."/>
            <person name="Xin Y."/>
            <person name="Zou X."/>
            <person name="Han Y."/>
            <person name="Richards S."/>
            <person name="Worley K."/>
            <person name="Muzny D."/>
            <person name="Gibbs R."/>
        </authorList>
    </citation>
    <scope>NUCLEOTIDE SEQUENCE</scope>
    <source>
        <strain evidence="2">Sampled in the wild</strain>
    </source>
</reference>
<evidence type="ECO:0000313" key="3">
    <source>
        <dbReference type="Proteomes" id="UP000792457"/>
    </source>
</evidence>
<feature type="non-terminal residue" evidence="2">
    <location>
        <position position="1"/>
    </location>
</feature>
<comment type="caution">
    <text evidence="2">The sequence shown here is derived from an EMBL/GenBank/DDBJ whole genome shotgun (WGS) entry which is preliminary data.</text>
</comment>
<dbReference type="Proteomes" id="UP000792457">
    <property type="component" value="Unassembled WGS sequence"/>
</dbReference>
<gene>
    <name evidence="2" type="ORF">J437_LFUL013031</name>
</gene>
<name>A0A8K0P655_LADFU</name>
<dbReference type="EMBL" id="KZ309164">
    <property type="protein sequence ID" value="KAG8237395.1"/>
    <property type="molecule type" value="Genomic_DNA"/>
</dbReference>
<accession>A0A8K0P655</accession>
<sequence>MDGDAETPRNKLPATPHTKKVSFDSSKRTPTTPSSKKRRSRRLEGDSFYCSDEGMQ</sequence>
<feature type="region of interest" description="Disordered" evidence="1">
    <location>
        <begin position="1"/>
        <end position="56"/>
    </location>
</feature>
<organism evidence="2 3">
    <name type="scientific">Ladona fulva</name>
    <name type="common">Scarce chaser dragonfly</name>
    <name type="synonym">Libellula fulva</name>
    <dbReference type="NCBI Taxonomy" id="123851"/>
    <lineage>
        <taxon>Eukaryota</taxon>
        <taxon>Metazoa</taxon>
        <taxon>Ecdysozoa</taxon>
        <taxon>Arthropoda</taxon>
        <taxon>Hexapoda</taxon>
        <taxon>Insecta</taxon>
        <taxon>Pterygota</taxon>
        <taxon>Palaeoptera</taxon>
        <taxon>Odonata</taxon>
        <taxon>Epiprocta</taxon>
        <taxon>Anisoptera</taxon>
        <taxon>Libelluloidea</taxon>
        <taxon>Libellulidae</taxon>
        <taxon>Ladona</taxon>
    </lineage>
</organism>
<keyword evidence="3" id="KW-1185">Reference proteome</keyword>
<evidence type="ECO:0000256" key="1">
    <source>
        <dbReference type="SAM" id="MobiDB-lite"/>
    </source>
</evidence>